<keyword evidence="5" id="KW-0254">Endocytosis</keyword>
<dbReference type="GO" id="GO:0030837">
    <property type="term" value="P:negative regulation of actin filament polymerization"/>
    <property type="evidence" value="ECO:0007669"/>
    <property type="project" value="UniProtKB-ARBA"/>
</dbReference>
<evidence type="ECO:0000256" key="12">
    <source>
        <dbReference type="ARBA" id="ARBA00061714"/>
    </source>
</evidence>
<dbReference type="Ensembl" id="ENSORLT00015030649.1">
    <property type="protein sequence ID" value="ENSORLP00015021246.1"/>
    <property type="gene ID" value="ENSORLG00015022562.1"/>
</dbReference>
<feature type="domain" description="I/LWEQ" evidence="16">
    <location>
        <begin position="698"/>
        <end position="939"/>
    </location>
</feature>
<evidence type="ECO:0000256" key="14">
    <source>
        <dbReference type="SAM" id="Coils"/>
    </source>
</evidence>
<evidence type="ECO:0000256" key="10">
    <source>
        <dbReference type="ARBA" id="ARBA00023329"/>
    </source>
</evidence>
<sequence length="971" mass="109347">MDRVKSSMQQVPNAIPKVIRRTGGANSLETERENFERVQAVSINKAINTQEVAVKEKHARNILPLSCAHTFWAVVHRLPLSSNAVLCWKFCHVFHKLLRDGHPNVIKDSMRNKADLTDMSRMWGHLSEGYGKLCSIYLKLLITKIEFHIKNPRFPGNLQMSNRQLDEVGENDVNNFFQLTVEMFDYLECELNLFLAVFSSLDMSRSVSVTAAGQCRLAPLIQVILDCSHLYDYTVKLLFKLHSCLPADTLQGHRDRFQEQFKKLKSLFYCSSNLQYFKRLIQIPQLPENPPNFLRASALSEHISPVVVIPAESSSPESEHVVETDDLVDTDIPVLPTKFDDLFGTSAAIDPFNFTCQNGMRKDDKDRLIEQLTREIQALKEELESFRLESGRLCQALRGRVSELEAELAEQSHLRMQAVGESEFLKAELDDVRRVREYTEKEQRSLTEIEKKAQANEQRYTKLKEKYTELVQSHADLLRKNAEVTRQMTVARAAQDEVEVLKKEMQEKVKVVQDVADRQLLLVLLLWFTCFNSVLFPVQSREALSSQMAALESEKAELVQSMSKVEAELEAQREELQRAQSSLATERESGVKAAEALQNQLNEKVRHSPDQMKAPKRGFKFCGPDLHWMNRSGVLLHFIYPAHSPSALLETVKTCGAEVLLMLGQMKQQDHLAAADSTKLRVALEAILATAEKLRPRGLELQQGELGDLVEQEMAATSAAVESAASRIEEMLNKSRAVDTGVKMEVNERILASCTELMEAIKALVLSSKDLQRDIVESGRGAASMKEFYAKNSRWTEGLISASKAVGWGATVLVDAADLVVQGKGKFEELMVCSHEIAASTAQLVAASKVKADKDSTNLQRLQRASRGVTQATAVVVASTKSGKSQIEDTETMDFSSMTLTQIKRQEMDAQVLVLELETRLQKERERLGELRKKHYELAGVAEGWGGDDEGTDFFITFMTSEKESLRITKF</sequence>
<dbReference type="SMART" id="SM00307">
    <property type="entry name" value="ILWEQ"/>
    <property type="match status" value="1"/>
</dbReference>
<evidence type="ECO:0000256" key="2">
    <source>
        <dbReference type="ARBA" id="ARBA00004556"/>
    </source>
</evidence>
<reference evidence="17" key="3">
    <citation type="submission" date="2025-08" db="UniProtKB">
        <authorList>
            <consortium name="Ensembl"/>
        </authorList>
    </citation>
    <scope>IDENTIFICATION</scope>
    <source>
        <strain evidence="17">HSOK</strain>
    </source>
</reference>
<keyword evidence="9" id="KW-0009">Actin-binding</keyword>
<dbReference type="GO" id="GO:0030136">
    <property type="term" value="C:clathrin-coated vesicle"/>
    <property type="evidence" value="ECO:0007669"/>
    <property type="project" value="UniProtKB-ARBA"/>
</dbReference>
<comment type="subunit">
    <text evidence="12">Homodimer. Interacts with actin; homodimerization promotes actin binding. Interacts with CLTB. Interacts with HIP1. Interacts (via ENTH and I/LWEQ domains) with BCL2L10.</text>
</comment>
<dbReference type="GO" id="GO:0042803">
    <property type="term" value="F:protein homodimerization activity"/>
    <property type="evidence" value="ECO:0007669"/>
    <property type="project" value="UniProtKB-ARBA"/>
</dbReference>
<organism evidence="17 18">
    <name type="scientific">Oryzias latipes</name>
    <name type="common">Japanese rice fish</name>
    <name type="synonym">Japanese killifish</name>
    <dbReference type="NCBI Taxonomy" id="8090"/>
    <lineage>
        <taxon>Eukaryota</taxon>
        <taxon>Metazoa</taxon>
        <taxon>Chordata</taxon>
        <taxon>Craniata</taxon>
        <taxon>Vertebrata</taxon>
        <taxon>Euteleostomi</taxon>
        <taxon>Actinopterygii</taxon>
        <taxon>Neopterygii</taxon>
        <taxon>Teleostei</taxon>
        <taxon>Neoteleostei</taxon>
        <taxon>Acanthomorphata</taxon>
        <taxon>Ovalentaria</taxon>
        <taxon>Atherinomorphae</taxon>
        <taxon>Beloniformes</taxon>
        <taxon>Adrianichthyidae</taxon>
        <taxon>Oryziinae</taxon>
        <taxon>Oryzias</taxon>
    </lineage>
</organism>
<dbReference type="SMART" id="SM00273">
    <property type="entry name" value="ENTH"/>
    <property type="match status" value="1"/>
</dbReference>
<evidence type="ECO:0000256" key="5">
    <source>
        <dbReference type="ARBA" id="ARBA00022583"/>
    </source>
</evidence>
<dbReference type="Proteomes" id="UP000265200">
    <property type="component" value="Chromosome 13"/>
</dbReference>
<evidence type="ECO:0000259" key="15">
    <source>
        <dbReference type="PROSITE" id="PS50942"/>
    </source>
</evidence>
<dbReference type="InterPro" id="IPR013809">
    <property type="entry name" value="ENTH"/>
</dbReference>
<dbReference type="InterPro" id="IPR032422">
    <property type="entry name" value="HIP1_clath-bd"/>
</dbReference>
<dbReference type="GO" id="GO:0061024">
    <property type="term" value="P:membrane organization"/>
    <property type="evidence" value="ECO:0007669"/>
    <property type="project" value="UniProtKB-ARBA"/>
</dbReference>
<dbReference type="GO" id="GO:0006898">
    <property type="term" value="P:receptor-mediated endocytosis"/>
    <property type="evidence" value="ECO:0007669"/>
    <property type="project" value="UniProtKB-ARBA"/>
</dbReference>
<evidence type="ECO:0000256" key="11">
    <source>
        <dbReference type="ARBA" id="ARBA00059997"/>
    </source>
</evidence>
<name>A0A3P9IN41_ORYLA</name>
<dbReference type="AlphaFoldDB" id="A0A3P9IN41"/>
<dbReference type="SUPFAM" id="SSF109885">
    <property type="entry name" value="I/LWEQ domain"/>
    <property type="match status" value="1"/>
</dbReference>
<dbReference type="InterPro" id="IPR030224">
    <property type="entry name" value="Sla2_fam"/>
</dbReference>
<dbReference type="GO" id="GO:0030659">
    <property type="term" value="C:cytoplasmic vesicle membrane"/>
    <property type="evidence" value="ECO:0007669"/>
    <property type="project" value="UniProtKB-SubCell"/>
</dbReference>
<reference evidence="17" key="4">
    <citation type="submission" date="2025-09" db="UniProtKB">
        <authorList>
            <consortium name="Ensembl"/>
        </authorList>
    </citation>
    <scope>IDENTIFICATION</scope>
    <source>
        <strain evidence="17">HSOK</strain>
    </source>
</reference>
<dbReference type="FunFam" id="1.25.40.90:FF:000012">
    <property type="entry name" value="Huntingtin interacting protein 1-related"/>
    <property type="match status" value="1"/>
</dbReference>
<evidence type="ECO:0000256" key="9">
    <source>
        <dbReference type="ARBA" id="ARBA00023203"/>
    </source>
</evidence>
<feature type="coiled-coil region" evidence="14">
    <location>
        <begin position="541"/>
        <end position="589"/>
    </location>
</feature>
<dbReference type="InterPro" id="IPR035964">
    <property type="entry name" value="I/LWEQ_dom_sf"/>
</dbReference>
<dbReference type="GO" id="GO:0051130">
    <property type="term" value="P:positive regulation of cellular component organization"/>
    <property type="evidence" value="ECO:0007669"/>
    <property type="project" value="UniProtKB-ARBA"/>
</dbReference>
<dbReference type="Gene3D" id="1.20.5.1700">
    <property type="match status" value="1"/>
</dbReference>
<dbReference type="Pfam" id="PF01608">
    <property type="entry name" value="I_LWEQ"/>
    <property type="match status" value="1"/>
</dbReference>
<dbReference type="FunFam" id="1.20.1410.10:FF:000002">
    <property type="entry name" value="Huntingtin interacting protein 1"/>
    <property type="match status" value="1"/>
</dbReference>
<dbReference type="InterPro" id="IPR002558">
    <property type="entry name" value="ILWEQ_dom"/>
</dbReference>
<proteinExistence type="inferred from homology"/>
<keyword evidence="8" id="KW-0472">Membrane</keyword>
<accession>A0A3P9IN41</accession>
<reference evidence="17 18" key="2">
    <citation type="submission" date="2017-04" db="EMBL/GenBank/DDBJ databases">
        <title>CpG methylation of centromeres and impact of large insertions on vertebrate speciation.</title>
        <authorList>
            <person name="Ichikawa K."/>
            <person name="Yoshimura J."/>
            <person name="Morishita S."/>
        </authorList>
    </citation>
    <scope>NUCLEOTIDE SEQUENCE</scope>
    <source>
        <strain evidence="17 18">HSOK</strain>
    </source>
</reference>
<reference key="1">
    <citation type="journal article" date="2007" name="Nature">
        <title>The medaka draft genome and insights into vertebrate genome evolution.</title>
        <authorList>
            <person name="Kasahara M."/>
            <person name="Naruse K."/>
            <person name="Sasaki S."/>
            <person name="Nakatani Y."/>
            <person name="Qu W."/>
            <person name="Ahsan B."/>
            <person name="Yamada T."/>
            <person name="Nagayasu Y."/>
            <person name="Doi K."/>
            <person name="Kasai Y."/>
            <person name="Jindo T."/>
            <person name="Kobayashi D."/>
            <person name="Shimada A."/>
            <person name="Toyoda A."/>
            <person name="Kuroki Y."/>
            <person name="Fujiyama A."/>
            <person name="Sasaki T."/>
            <person name="Shimizu A."/>
            <person name="Asakawa S."/>
            <person name="Shimizu N."/>
            <person name="Hashimoto S."/>
            <person name="Yang J."/>
            <person name="Lee Y."/>
            <person name="Matsushima K."/>
            <person name="Sugano S."/>
            <person name="Sakaizumi M."/>
            <person name="Narita T."/>
            <person name="Ohishi K."/>
            <person name="Haga S."/>
            <person name="Ohta F."/>
            <person name="Nomoto H."/>
            <person name="Nogata K."/>
            <person name="Morishita T."/>
            <person name="Endo T."/>
            <person name="Shin-I T."/>
            <person name="Takeda H."/>
            <person name="Morishita S."/>
            <person name="Kohara Y."/>
        </authorList>
    </citation>
    <scope>NUCLEOTIDE SEQUENCE [LARGE SCALE GENOMIC DNA]</scope>
    <source>
        <strain>Hd-rR</strain>
    </source>
</reference>
<evidence type="ECO:0000256" key="13">
    <source>
        <dbReference type="ARBA" id="ARBA00073599"/>
    </source>
</evidence>
<dbReference type="PROSITE" id="PS50945">
    <property type="entry name" value="I_LWEQ"/>
    <property type="match status" value="1"/>
</dbReference>
<dbReference type="GO" id="GO:0030276">
    <property type="term" value="F:clathrin binding"/>
    <property type="evidence" value="ECO:0007669"/>
    <property type="project" value="InterPro"/>
</dbReference>
<feature type="coiled-coil region" evidence="14">
    <location>
        <begin position="362"/>
        <end position="414"/>
    </location>
</feature>
<evidence type="ECO:0000313" key="17">
    <source>
        <dbReference type="Ensembl" id="ENSORLP00015021246.1"/>
    </source>
</evidence>
<evidence type="ECO:0000256" key="7">
    <source>
        <dbReference type="ARBA" id="ARBA00023054"/>
    </source>
</evidence>
<keyword evidence="4" id="KW-0963">Cytoplasm</keyword>
<dbReference type="Gene3D" id="6.10.250.920">
    <property type="match status" value="1"/>
</dbReference>
<dbReference type="PANTHER" id="PTHR10407:SF14">
    <property type="entry name" value="HUNTINGTIN-INTERACTING PROTEIN 1"/>
    <property type="match status" value="1"/>
</dbReference>
<keyword evidence="6" id="KW-0007">Acetylation</keyword>
<evidence type="ECO:0000256" key="6">
    <source>
        <dbReference type="ARBA" id="ARBA00022990"/>
    </source>
</evidence>
<dbReference type="Gene3D" id="1.20.1410.10">
    <property type="entry name" value="I/LWEQ domain"/>
    <property type="match status" value="1"/>
</dbReference>
<protein>
    <recommendedName>
        <fullName evidence="13">Huntingtin-interacting protein 1-related protein</fullName>
    </recommendedName>
</protein>
<evidence type="ECO:0000256" key="8">
    <source>
        <dbReference type="ARBA" id="ARBA00023136"/>
    </source>
</evidence>
<dbReference type="Pfam" id="PF07651">
    <property type="entry name" value="ANTH"/>
    <property type="match status" value="1"/>
</dbReference>
<feature type="domain" description="ENTH" evidence="15">
    <location>
        <begin position="25"/>
        <end position="155"/>
    </location>
</feature>
<dbReference type="GO" id="GO:0005543">
    <property type="term" value="F:phospholipid binding"/>
    <property type="evidence" value="ECO:0007669"/>
    <property type="project" value="InterPro"/>
</dbReference>
<evidence type="ECO:0000256" key="1">
    <source>
        <dbReference type="ARBA" id="ARBA00004156"/>
    </source>
</evidence>
<dbReference type="Gene3D" id="1.25.40.90">
    <property type="match status" value="1"/>
</dbReference>
<comment type="similarity">
    <text evidence="3">Belongs to the SLA2 family.</text>
</comment>
<evidence type="ECO:0000313" key="18">
    <source>
        <dbReference type="Proteomes" id="UP000265200"/>
    </source>
</evidence>
<dbReference type="SUPFAM" id="SSF48464">
    <property type="entry name" value="ENTH/VHS domain"/>
    <property type="match status" value="1"/>
</dbReference>
<dbReference type="GO" id="GO:0048471">
    <property type="term" value="C:perinuclear region of cytoplasm"/>
    <property type="evidence" value="ECO:0007669"/>
    <property type="project" value="UniProtKB-SubCell"/>
</dbReference>
<dbReference type="PANTHER" id="PTHR10407">
    <property type="entry name" value="HUNTINGTIN INTERACTING PROTEIN 1"/>
    <property type="match status" value="1"/>
</dbReference>
<dbReference type="Pfam" id="PF16515">
    <property type="entry name" value="HIP1_clath_bdg"/>
    <property type="match status" value="1"/>
</dbReference>
<comment type="subcellular location">
    <subcellularLocation>
        <location evidence="2">Cytoplasm</location>
        <location evidence="2">Perinuclear region</location>
    </subcellularLocation>
    <subcellularLocation>
        <location evidence="1">Cytoplasmic vesicle membrane</location>
    </subcellularLocation>
</comment>
<dbReference type="GO" id="GO:0051015">
    <property type="term" value="F:actin filament binding"/>
    <property type="evidence" value="ECO:0007669"/>
    <property type="project" value="UniProtKB-ARBA"/>
</dbReference>
<evidence type="ECO:0000256" key="3">
    <source>
        <dbReference type="ARBA" id="ARBA00010135"/>
    </source>
</evidence>
<dbReference type="InterPro" id="IPR011417">
    <property type="entry name" value="ANTH_dom"/>
</dbReference>
<dbReference type="FunFam" id="1.20.5.1700:FF:000002">
    <property type="entry name" value="Huntingtin interacting protein 1"/>
    <property type="match status" value="1"/>
</dbReference>
<dbReference type="GO" id="GO:0051050">
    <property type="term" value="P:positive regulation of transport"/>
    <property type="evidence" value="ECO:0007669"/>
    <property type="project" value="UniProtKB-ARBA"/>
</dbReference>
<dbReference type="InterPro" id="IPR008942">
    <property type="entry name" value="ENTH_VHS"/>
</dbReference>
<comment type="function">
    <text evidence="11">Component of clathrin-coated pits and vesicles, that may link the endocytic machinery to the actin cytoskeleton. Binds 3-phosphoinositides (via ENTH domain). May act through the ENTH domain to promote cell survival by stabilizing receptor tyrosine kinases following ligand-induced endocytosis.</text>
</comment>
<keyword evidence="7 14" id="KW-0175">Coiled coil</keyword>
<evidence type="ECO:0000256" key="4">
    <source>
        <dbReference type="ARBA" id="ARBA00022490"/>
    </source>
</evidence>
<dbReference type="GO" id="GO:0030100">
    <property type="term" value="P:regulation of endocytosis"/>
    <property type="evidence" value="ECO:0007669"/>
    <property type="project" value="UniProtKB-ARBA"/>
</dbReference>
<evidence type="ECO:0000259" key="16">
    <source>
        <dbReference type="PROSITE" id="PS50945"/>
    </source>
</evidence>
<dbReference type="PROSITE" id="PS50942">
    <property type="entry name" value="ENTH"/>
    <property type="match status" value="1"/>
</dbReference>
<keyword evidence="10" id="KW-0968">Cytoplasmic vesicle</keyword>